<keyword evidence="6" id="KW-1185">Reference proteome</keyword>
<feature type="coiled-coil region" evidence="3">
    <location>
        <begin position="1675"/>
        <end position="2063"/>
    </location>
</feature>
<evidence type="ECO:0000256" key="1">
    <source>
        <dbReference type="ARBA" id="ARBA00022614"/>
    </source>
</evidence>
<feature type="region of interest" description="Disordered" evidence="4">
    <location>
        <begin position="2595"/>
        <end position="2616"/>
    </location>
</feature>
<dbReference type="InterPro" id="IPR001611">
    <property type="entry name" value="Leu-rich_rpt"/>
</dbReference>
<evidence type="ECO:0000256" key="2">
    <source>
        <dbReference type="ARBA" id="ARBA00022737"/>
    </source>
</evidence>
<keyword evidence="3" id="KW-0175">Coiled coil</keyword>
<keyword evidence="1" id="KW-0433">Leucine-rich repeat</keyword>
<feature type="compositionally biased region" description="Basic and acidic residues" evidence="4">
    <location>
        <begin position="2599"/>
        <end position="2612"/>
    </location>
</feature>
<comment type="caution">
    <text evidence="5">The sequence shown here is derived from an EMBL/GenBank/DDBJ whole genome shotgun (WGS) entry which is preliminary data.</text>
</comment>
<gene>
    <name evidence="5" type="ORF">PMEA_00020280</name>
</gene>
<keyword evidence="2" id="KW-0677">Repeat</keyword>
<dbReference type="PANTHER" id="PTHR45973:SF36">
    <property type="entry name" value="CENTRIOLIN"/>
    <property type="match status" value="1"/>
</dbReference>
<dbReference type="InterPro" id="IPR050576">
    <property type="entry name" value="Cilia_flagella_integrity"/>
</dbReference>
<protein>
    <recommendedName>
        <fullName evidence="7">Centriolin</fullName>
    </recommendedName>
</protein>
<evidence type="ECO:0000313" key="6">
    <source>
        <dbReference type="Proteomes" id="UP001159428"/>
    </source>
</evidence>
<dbReference type="Gene3D" id="1.10.287.1490">
    <property type="match status" value="1"/>
</dbReference>
<dbReference type="InterPro" id="IPR003591">
    <property type="entry name" value="Leu-rich_rpt_typical-subtyp"/>
</dbReference>
<feature type="region of interest" description="Disordered" evidence="4">
    <location>
        <begin position="2068"/>
        <end position="2089"/>
    </location>
</feature>
<dbReference type="SUPFAM" id="SSF57997">
    <property type="entry name" value="Tropomyosin"/>
    <property type="match status" value="2"/>
</dbReference>
<feature type="region of interest" description="Disordered" evidence="4">
    <location>
        <begin position="741"/>
        <end position="775"/>
    </location>
</feature>
<accession>A0AAU9XC03</accession>
<feature type="region of interest" description="Disordered" evidence="4">
    <location>
        <begin position="886"/>
        <end position="915"/>
    </location>
</feature>
<name>A0AAU9XC03_9CNID</name>
<sequence length="2651" mass="304894">MDSTPKSSKGRKLPSPNGQNPKMTVNSGRSYTRHDKQEEAVGEMDVLSAYVPDPEEPPTRDVTSQSKSGVAYLTENLIKRLTKEENVSQVTSLHVTLGKDLNKKIKYIENLESLRKLIYLNLNNHMIEKIEKLDHLTPLRELHLANNRISKIEGVDCLVHLTVLNLNGNLIETLPAPVFKKLRELQAFHIANNRLASHVEVTKLRPLQDLNNFSMEGNPMVDMEHSHLFVIFQLRSLNYLDGKKVSDEDRQMADKRYAQEEVRRLEGEINRHKKEYEVLLEENCQALEELQQLKKLNSEQKTYNLDQSQKIKEYQRQLEAKEELLASKTSELSKACEKQFKLEQELAFYKLDAKFEHLGMLPLPEGVEFGDGEEDESPYIGKARFKPNKFARKTDIMSGEQHAQMTTLHSRPSDKYDDQNKQVQQEIHDALVQDLEDKERAIKQAEDVLVQLTDQLNRRKAQLRDAGDKLTMLQQAINDQAHLLGDEERKLIDAIADKKNYIRQLQEVAKELEERLKNISDELKQREAETEKLRQTIRNTPPSDPAYSHLQARLAAKEKQLLELKDEYSKLKQDNDRARERLQEEIAAVKQLEAQLAALSKSNGDQGKLKEELKNIIDDLNDNLNSMKQQVAQQAKQISQLQREKDALGQRLRDMQGHAANNKQLKDNLAKLQQQLKLTEDALERERKNCEALRRRLSSAESQAAQGSTLEPMFTETKNRLQQAEAEVARLQNALNKLKQQLQDDRRAADDRLKKEQEKVDRALQAARNAGDKDRQVKDLAAQIENLSADNASLAQRLRDAEDELSGLDNLLDKEEVLERLGELRNDINRGRSAVREPFSDQDDLGRALAELHSKYLDLKRDLERERRKQPDGEVEGLQARLQDAERALKQARDKASQLAGDKEDRDNKLRRMSDELKKLKDKLARQERMEDEIEREKAKHAKEMSGLEKQIAQLKDQLDKARHGLQDHLASARAPLQAKIADMEDDMEHLQDKFNKVKAENERLKGAIAEAEQGRMELEDRLAEMMNKLREARAQAEATNERCERQKQALEAKVKALENELERARSRLNSLRAQADEKLQAEKKKAAAKIGGLEDEIDDLKERLKNLKHKAGRELDEIRDAGERKIHHLEKKMADLRHQLEDDRARADEQFRRAESKEAGLQSLLGETEAKLKRSNDQSQEQQARLWDLENQIEGLRNTLKDAETKALKDKLDKELEAVKAERMRAAIQAAADKQLADAQQQVASLQSMLDSKDRQLQEELKRGTQNSADIAAQRAAIKNLASALAEQNQELERLKDDLLEMSRAPVQLQYYPHPDLSLSALANEVEALRAALLQREQQVQSLTRPIPLPASPPFTTSGLVTTPGHMNPPFTTSGLITTSGLATTQTYLPVSGVAPAVVEGPSNVVTISRSAPVMTPMVTTTSGLGTNSYAAYPGQVHHHHYFSQSTGRAGRVKPLTVTTSSHLSPEVVTASTVADPVTSPVHHHHYNDVTGENGDAKKKKKRKTKKPQDEVLFCNFPNHEGLEYECGRLEGLLTSSQQAQKLQDQRDSLRMDLKELEHEVEDSLKRRATARQSQRHSLDANLAAGTRRVYIMRTVDEEDEENFPLKYLQQRQVSSVEMEPVQLSSVNQMDDNTQEASWEKRLSDLARFEGLLEKRKTELQQMDAVLMERRRELDDVVQKRKMAEGRLRRAEEDAGIIEQRAAETSVELIRAGNQLINLEIKEKALNEQQKQINKAIEAKERELKETENSCAVVRHNIDKLNKELASKMEDLEKKESVLKDVETRTQLSLRIEELQKLIAQTETEERHQSDKYVRALKEGEKALEEKTTQLARTRNELQTQMIQFHELNSKINKLRTELKEIEENIKKGKLEAERLSQRKEEERRIQDLNVQEAEEKLVEVNNARNESMEALKSHREEFGLLRNKIHQSMSKIKEYEELKKQKEAEYKKISSTISKDKVKLENELAKLKSETQETEECLGHTNAALKQVTVELQSAKQELEEVMNTKNSVMKELSELQLTLAEKGNEIMKVNQEIQDGSKELEKVKETIADFRKRQTELIENLEEETVRRDSARKGSLPQGCSTPKDNEKQNELLVTRLRQTINNLSDVNKKQHRALQEERGEVKELQELLKSEKDNFQKHLMQVESKSEAYQIHLERLHVEFDAEKQKYSREKDLLLNKAEEHRVKAKKFAEELSNLKQNHMQTKQELNLLRETLVTDIKELKEHIEGMTTEMKSELTRSLKQVENSKEEATDEFERLRDKKEEMEAQFAALQQLINSARKLVLKEEKQKSENSKREKEDALIKEKRALLKQQQSFLRAQIRKQMSTRADILDEERKRAEASLEGLKSKLKNLEEVISRKDVSVQDFRYKLLRDRVEAEKVADSNKQIDELRRRLRQLEDEKDLITSQRNHLVALNEGANVQSSPLNLKEYVTERNTKLISVRPRRSLDSLTDDKLYARSVKHDEEVPCRDEVGQTTSLPLHFHGKTSLDKLEPNSVSHDVEVKKEVGLDYGMRNTRIVTKRNLGLEPNENPPDHSYEQIAINSSLPMLREDLSEDFVEKDLPLSAISKESETNKLYPTTVGPTSDRRRLVQGMKEQQWKPDRNAVRSRDISSSTFADDKKSEFLSSVHRIKNEKVKELELSLRRLFFT</sequence>
<dbReference type="Pfam" id="PF14580">
    <property type="entry name" value="LRR_9"/>
    <property type="match status" value="1"/>
</dbReference>
<dbReference type="PROSITE" id="PS51450">
    <property type="entry name" value="LRR"/>
    <property type="match status" value="3"/>
</dbReference>
<organism evidence="5 6">
    <name type="scientific">Pocillopora meandrina</name>
    <dbReference type="NCBI Taxonomy" id="46732"/>
    <lineage>
        <taxon>Eukaryota</taxon>
        <taxon>Metazoa</taxon>
        <taxon>Cnidaria</taxon>
        <taxon>Anthozoa</taxon>
        <taxon>Hexacorallia</taxon>
        <taxon>Scleractinia</taxon>
        <taxon>Astrocoeniina</taxon>
        <taxon>Pocilloporidae</taxon>
        <taxon>Pocillopora</taxon>
    </lineage>
</organism>
<evidence type="ECO:0000256" key="3">
    <source>
        <dbReference type="SAM" id="Coils"/>
    </source>
</evidence>
<evidence type="ECO:0000256" key="4">
    <source>
        <dbReference type="SAM" id="MobiDB-lite"/>
    </source>
</evidence>
<dbReference type="SMART" id="SM00369">
    <property type="entry name" value="LRR_TYP"/>
    <property type="match status" value="2"/>
</dbReference>
<feature type="coiled-coil region" evidence="3">
    <location>
        <begin position="2111"/>
        <end position="2410"/>
    </location>
</feature>
<dbReference type="InterPro" id="IPR032675">
    <property type="entry name" value="LRR_dom_sf"/>
</dbReference>
<dbReference type="SMART" id="SM00365">
    <property type="entry name" value="LRR_SD22"/>
    <property type="match status" value="3"/>
</dbReference>
<feature type="coiled-coil region" evidence="3">
    <location>
        <begin position="255"/>
        <end position="331"/>
    </location>
</feature>
<dbReference type="Proteomes" id="UP001159428">
    <property type="component" value="Unassembled WGS sequence"/>
</dbReference>
<dbReference type="PANTHER" id="PTHR45973">
    <property type="entry name" value="PROTEIN PHOSPHATASE 1 REGULATORY SUBUNIT SDS22-RELATED"/>
    <property type="match status" value="1"/>
</dbReference>
<feature type="coiled-coil region" evidence="3">
    <location>
        <begin position="1541"/>
        <end position="1575"/>
    </location>
</feature>
<dbReference type="Gene3D" id="3.80.10.10">
    <property type="entry name" value="Ribonuclease Inhibitor"/>
    <property type="match status" value="1"/>
</dbReference>
<reference evidence="5 6" key="1">
    <citation type="submission" date="2022-05" db="EMBL/GenBank/DDBJ databases">
        <authorList>
            <consortium name="Genoscope - CEA"/>
            <person name="William W."/>
        </authorList>
    </citation>
    <scope>NUCLEOTIDE SEQUENCE [LARGE SCALE GENOMIC DNA]</scope>
</reference>
<feature type="compositionally biased region" description="Basic and acidic residues" evidence="4">
    <location>
        <begin position="742"/>
        <end position="762"/>
    </location>
</feature>
<dbReference type="SUPFAM" id="SSF52075">
    <property type="entry name" value="Outer arm dynein light chain 1"/>
    <property type="match status" value="1"/>
</dbReference>
<evidence type="ECO:0000313" key="5">
    <source>
        <dbReference type="EMBL" id="CAH3142843.1"/>
    </source>
</evidence>
<feature type="coiled-coil region" evidence="3">
    <location>
        <begin position="428"/>
        <end position="462"/>
    </location>
</feature>
<feature type="compositionally biased region" description="Polar residues" evidence="4">
    <location>
        <begin position="16"/>
        <end position="30"/>
    </location>
</feature>
<dbReference type="EMBL" id="CALNXJ010000037">
    <property type="protein sequence ID" value="CAH3142843.1"/>
    <property type="molecule type" value="Genomic_DNA"/>
</dbReference>
<proteinExistence type="predicted"/>
<feature type="region of interest" description="Disordered" evidence="4">
    <location>
        <begin position="1"/>
        <end position="44"/>
    </location>
</feature>
<feature type="region of interest" description="Disordered" evidence="4">
    <location>
        <begin position="1479"/>
        <end position="1509"/>
    </location>
</feature>
<dbReference type="Gene3D" id="1.20.5.170">
    <property type="match status" value="1"/>
</dbReference>
<evidence type="ECO:0008006" key="7">
    <source>
        <dbReference type="Google" id="ProtNLM"/>
    </source>
</evidence>